<gene>
    <name evidence="1" type="ORF">Csa_5G627120</name>
</gene>
<reference evidence="1 2" key="2">
    <citation type="journal article" date="2009" name="PLoS ONE">
        <title>An integrated genetic and cytogenetic map of the cucumber genome.</title>
        <authorList>
            <person name="Ren Y."/>
            <person name="Zhang Z."/>
            <person name="Liu J."/>
            <person name="Staub J.E."/>
            <person name="Han Y."/>
            <person name="Cheng Z."/>
            <person name="Li X."/>
            <person name="Lu J."/>
            <person name="Miao H."/>
            <person name="Kang H."/>
            <person name="Xie B."/>
            <person name="Gu X."/>
            <person name="Wang X."/>
            <person name="Du Y."/>
            <person name="Jin W."/>
            <person name="Huang S."/>
        </authorList>
    </citation>
    <scope>NUCLEOTIDE SEQUENCE [LARGE SCALE GENOMIC DNA]</scope>
    <source>
        <strain evidence="2">cv. 9930</strain>
    </source>
</reference>
<dbReference type="Proteomes" id="UP000029981">
    <property type="component" value="Chromosome 5"/>
</dbReference>
<dbReference type="EMBL" id="CM002926">
    <property type="protein sequence ID" value="KGN52355.1"/>
    <property type="molecule type" value="Genomic_DNA"/>
</dbReference>
<protein>
    <submittedName>
        <fullName evidence="1">Uncharacterized protein</fullName>
    </submittedName>
</protein>
<reference evidence="1 2" key="3">
    <citation type="journal article" date="2010" name="BMC Genomics">
        <title>Transcriptome sequencing and comparative analysis of cucumber flowers with different sex types.</title>
        <authorList>
            <person name="Guo S."/>
            <person name="Zheng Y."/>
            <person name="Joung J.G."/>
            <person name="Liu S."/>
            <person name="Zhang Z."/>
            <person name="Crasta O.R."/>
            <person name="Sobral B.W."/>
            <person name="Xu Y."/>
            <person name="Huang S."/>
            <person name="Fei Z."/>
        </authorList>
    </citation>
    <scope>NUCLEOTIDE SEQUENCE [LARGE SCALE GENOMIC DNA]</scope>
    <source>
        <strain evidence="2">cv. 9930</strain>
    </source>
</reference>
<dbReference type="AlphaFoldDB" id="A0A0A0KRU9"/>
<keyword evidence="2" id="KW-1185">Reference proteome</keyword>
<reference evidence="1 2" key="1">
    <citation type="journal article" date="2009" name="Nat. Genet.">
        <title>The genome of the cucumber, Cucumis sativus L.</title>
        <authorList>
            <person name="Huang S."/>
            <person name="Li R."/>
            <person name="Zhang Z."/>
            <person name="Li L."/>
            <person name="Gu X."/>
            <person name="Fan W."/>
            <person name="Lucas W.J."/>
            <person name="Wang X."/>
            <person name="Xie B."/>
            <person name="Ni P."/>
            <person name="Ren Y."/>
            <person name="Zhu H."/>
            <person name="Li J."/>
            <person name="Lin K."/>
            <person name="Jin W."/>
            <person name="Fei Z."/>
            <person name="Li G."/>
            <person name="Staub J."/>
            <person name="Kilian A."/>
            <person name="van der Vossen E.A."/>
            <person name="Wu Y."/>
            <person name="Guo J."/>
            <person name="He J."/>
            <person name="Jia Z."/>
            <person name="Ren Y."/>
            <person name="Tian G."/>
            <person name="Lu Y."/>
            <person name="Ruan J."/>
            <person name="Qian W."/>
            <person name="Wang M."/>
            <person name="Huang Q."/>
            <person name="Li B."/>
            <person name="Xuan Z."/>
            <person name="Cao J."/>
            <person name="Asan"/>
            <person name="Wu Z."/>
            <person name="Zhang J."/>
            <person name="Cai Q."/>
            <person name="Bai Y."/>
            <person name="Zhao B."/>
            <person name="Han Y."/>
            <person name="Li Y."/>
            <person name="Li X."/>
            <person name="Wang S."/>
            <person name="Shi Q."/>
            <person name="Liu S."/>
            <person name="Cho W.K."/>
            <person name="Kim J.Y."/>
            <person name="Xu Y."/>
            <person name="Heller-Uszynska K."/>
            <person name="Miao H."/>
            <person name="Cheng Z."/>
            <person name="Zhang S."/>
            <person name="Wu J."/>
            <person name="Yang Y."/>
            <person name="Kang H."/>
            <person name="Li M."/>
            <person name="Liang H."/>
            <person name="Ren X."/>
            <person name="Shi Z."/>
            <person name="Wen M."/>
            <person name="Jian M."/>
            <person name="Yang H."/>
            <person name="Zhang G."/>
            <person name="Yang Z."/>
            <person name="Chen R."/>
            <person name="Liu S."/>
            <person name="Li J."/>
            <person name="Ma L."/>
            <person name="Liu H."/>
            <person name="Zhou Y."/>
            <person name="Zhao J."/>
            <person name="Fang X."/>
            <person name="Li G."/>
            <person name="Fang L."/>
            <person name="Li Y."/>
            <person name="Liu D."/>
            <person name="Zheng H."/>
            <person name="Zhang Y."/>
            <person name="Qin N."/>
            <person name="Li Z."/>
            <person name="Yang G."/>
            <person name="Yang S."/>
            <person name="Bolund L."/>
            <person name="Kristiansen K."/>
            <person name="Zheng H."/>
            <person name="Li S."/>
            <person name="Zhang X."/>
            <person name="Yang H."/>
            <person name="Wang J."/>
            <person name="Sun R."/>
            <person name="Zhang B."/>
            <person name="Jiang S."/>
            <person name="Wang J."/>
            <person name="Du Y."/>
            <person name="Li S."/>
        </authorList>
    </citation>
    <scope>NUCLEOTIDE SEQUENCE [LARGE SCALE GENOMIC DNA]</scope>
    <source>
        <strain evidence="2">cv. 9930</strain>
    </source>
</reference>
<evidence type="ECO:0000313" key="1">
    <source>
        <dbReference type="EMBL" id="KGN52355.1"/>
    </source>
</evidence>
<dbReference type="Gramene" id="KGN52355">
    <property type="protein sequence ID" value="KGN52355"/>
    <property type="gene ID" value="Csa_5G627120"/>
</dbReference>
<name>A0A0A0KRU9_CUCSA</name>
<reference evidence="1 2" key="4">
    <citation type="journal article" date="2011" name="BMC Genomics">
        <title>RNA-Seq improves annotation of protein-coding genes in the cucumber genome.</title>
        <authorList>
            <person name="Li Z."/>
            <person name="Zhang Z."/>
            <person name="Yan P."/>
            <person name="Huang S."/>
            <person name="Fei Z."/>
            <person name="Lin K."/>
        </authorList>
    </citation>
    <scope>NUCLEOTIDE SEQUENCE [LARGE SCALE GENOMIC DNA]</scope>
    <source>
        <strain evidence="2">cv. 9930</strain>
    </source>
</reference>
<sequence length="73" mass="8459">MKKVDSDSEKKILQNKDQWEKEEELCEFAFECEVAVIIKKANVDANWESLKEIFKKTEVATLNILCKYGSGLM</sequence>
<organism evidence="1 2">
    <name type="scientific">Cucumis sativus</name>
    <name type="common">Cucumber</name>
    <dbReference type="NCBI Taxonomy" id="3659"/>
    <lineage>
        <taxon>Eukaryota</taxon>
        <taxon>Viridiplantae</taxon>
        <taxon>Streptophyta</taxon>
        <taxon>Embryophyta</taxon>
        <taxon>Tracheophyta</taxon>
        <taxon>Spermatophyta</taxon>
        <taxon>Magnoliopsida</taxon>
        <taxon>eudicotyledons</taxon>
        <taxon>Gunneridae</taxon>
        <taxon>Pentapetalae</taxon>
        <taxon>rosids</taxon>
        <taxon>fabids</taxon>
        <taxon>Cucurbitales</taxon>
        <taxon>Cucurbitaceae</taxon>
        <taxon>Benincaseae</taxon>
        <taxon>Cucumis</taxon>
    </lineage>
</organism>
<accession>A0A0A0KRU9</accession>
<proteinExistence type="predicted"/>
<evidence type="ECO:0000313" key="2">
    <source>
        <dbReference type="Proteomes" id="UP000029981"/>
    </source>
</evidence>